<keyword evidence="3 7" id="KW-0812">Transmembrane</keyword>
<reference evidence="8 9" key="1">
    <citation type="submission" date="2010-05" db="EMBL/GenBank/DDBJ databases">
        <title>The Genome Sequence of Thecamonas trahens ATCC 50062.</title>
        <authorList>
            <consortium name="The Broad Institute Genome Sequencing Platform"/>
            <person name="Russ C."/>
            <person name="Cuomo C."/>
            <person name="Shea T."/>
            <person name="Young S.K."/>
            <person name="Zeng Q."/>
            <person name="Koehrsen M."/>
            <person name="Haas B."/>
            <person name="Borodovsky M."/>
            <person name="Guigo R."/>
            <person name="Alvarado L."/>
            <person name="Berlin A."/>
            <person name="Bochicchio J."/>
            <person name="Borenstein D."/>
            <person name="Chapman S."/>
            <person name="Chen Z."/>
            <person name="Freedman E."/>
            <person name="Gellesch M."/>
            <person name="Goldberg J."/>
            <person name="Griggs A."/>
            <person name="Gujja S."/>
            <person name="Heilman E."/>
            <person name="Heiman D."/>
            <person name="Hepburn T."/>
            <person name="Howarth C."/>
            <person name="Jen D."/>
            <person name="Larson L."/>
            <person name="Mehta T."/>
            <person name="Park D."/>
            <person name="Pearson M."/>
            <person name="Roberts A."/>
            <person name="Saif S."/>
            <person name="Shenoy N."/>
            <person name="Sisk P."/>
            <person name="Stolte C."/>
            <person name="Sykes S."/>
            <person name="Thomson T."/>
            <person name="Walk T."/>
            <person name="White J."/>
            <person name="Yandava C."/>
            <person name="Burger G."/>
            <person name="Gray M.W."/>
            <person name="Holland P.W.H."/>
            <person name="King N."/>
            <person name="Lang F.B.F."/>
            <person name="Roger A.J."/>
            <person name="Ruiz-Trillo I."/>
            <person name="Lander E."/>
            <person name="Nusbaum C."/>
        </authorList>
    </citation>
    <scope>NUCLEOTIDE SEQUENCE [LARGE SCALE GENOMIC DNA]</scope>
    <source>
        <strain evidence="8 9">ATCC 50062</strain>
    </source>
</reference>
<feature type="transmembrane region" description="Helical" evidence="7">
    <location>
        <begin position="567"/>
        <end position="588"/>
    </location>
</feature>
<dbReference type="PANTHER" id="PTHR11923:SF51">
    <property type="entry name" value="LYSOSOME MEMBRANE PROTEIN 2"/>
    <property type="match status" value="1"/>
</dbReference>
<protein>
    <submittedName>
        <fullName evidence="8">Lysosome membrane protein 2</fullName>
    </submittedName>
</protein>
<gene>
    <name evidence="8" type="ORF">AMSG_04498</name>
</gene>
<dbReference type="OrthoDB" id="18585at2759"/>
<dbReference type="AlphaFoldDB" id="A0A0L0DAE5"/>
<evidence type="ECO:0000256" key="7">
    <source>
        <dbReference type="SAM" id="Phobius"/>
    </source>
</evidence>
<dbReference type="Pfam" id="PF01130">
    <property type="entry name" value="CD36"/>
    <property type="match status" value="2"/>
</dbReference>
<sequence length="626" mass="67672">MHILQTRRKAVGITACVAGLLLIAAATTVYLLIPYLVQKKINDAVVIDSPNSSGYDNWVSSYHSGNSELQSYTFFNLTNAPDVLAGAAPVFEPVGPFVYRRNTVKLDPKFLDGGARVSFKEMSQYSFVPEQSIYDQLDKVLLTNYFPFYQAAVNKAGSEKNLLYGFLPTLLSITLSEIGGHLGNADNTTAAMIQWGSLGITGANLPSLPSLELRAPPVRNISLDLAATHSLLFGASGLISDETAVTTFLGLLARQDIGSILAKWPELGTPDNVLTLAAYFEHLILVRGLDFAEQVFFQGGRGTGLIVTHTVEQWLWQYEDPLLAALDPSIAHLAHLQFNDTSANITRATKRDTITATGKGNLAALNTYLQWNGLTEVSAYTPPGPVRGTNGHSFGPDIRPPQPLEVFVSEIQRPLQILHVRDTKVKGIEVFEYRLNPAELQPNEQYVSPVYGLFNIEPISHGIPLEISKPFFLNADPELARAAGLTPDYGRDSTFLDVEPMTGVAFRASLKLQINTRINSNLTQVFFPHAASGVWPLLAIHRDGIISDSDADSFKRTIRAALIGAKVGFGIGLTLGILSLALAAYLAFRPACGSGVPSGGYDDLDAAAASGPAGKREDAALMEGFR</sequence>
<dbReference type="GeneID" id="25564037"/>
<keyword evidence="9" id="KW-1185">Reference proteome</keyword>
<dbReference type="EMBL" id="GL349450">
    <property type="protein sequence ID" value="KNC48268.1"/>
    <property type="molecule type" value="Genomic_DNA"/>
</dbReference>
<dbReference type="OMA" id="CALQQNN"/>
<accession>A0A0L0DAE5</accession>
<keyword evidence="5 7" id="KW-0472">Membrane</keyword>
<comment type="similarity">
    <text evidence="2">Belongs to the CD36 family.</text>
</comment>
<evidence type="ECO:0000256" key="1">
    <source>
        <dbReference type="ARBA" id="ARBA00004370"/>
    </source>
</evidence>
<dbReference type="InterPro" id="IPR002159">
    <property type="entry name" value="CD36_fam"/>
</dbReference>
<evidence type="ECO:0000256" key="5">
    <source>
        <dbReference type="ARBA" id="ARBA00023136"/>
    </source>
</evidence>
<dbReference type="RefSeq" id="XP_013758835.1">
    <property type="nucleotide sequence ID" value="XM_013903381.1"/>
</dbReference>
<dbReference type="eggNOG" id="KOG3776">
    <property type="taxonomic scope" value="Eukaryota"/>
</dbReference>
<keyword evidence="4 7" id="KW-1133">Transmembrane helix</keyword>
<evidence type="ECO:0000256" key="6">
    <source>
        <dbReference type="ARBA" id="ARBA00023180"/>
    </source>
</evidence>
<proteinExistence type="inferred from homology"/>
<evidence type="ECO:0000256" key="3">
    <source>
        <dbReference type="ARBA" id="ARBA00022692"/>
    </source>
</evidence>
<feature type="transmembrane region" description="Helical" evidence="7">
    <location>
        <begin position="12"/>
        <end position="33"/>
    </location>
</feature>
<dbReference type="Proteomes" id="UP000054408">
    <property type="component" value="Unassembled WGS sequence"/>
</dbReference>
<dbReference type="GO" id="GO:0016020">
    <property type="term" value="C:membrane"/>
    <property type="evidence" value="ECO:0007669"/>
    <property type="project" value="UniProtKB-SubCell"/>
</dbReference>
<keyword evidence="6" id="KW-0325">Glycoprotein</keyword>
<comment type="subcellular location">
    <subcellularLocation>
        <location evidence="1">Membrane</location>
    </subcellularLocation>
</comment>
<dbReference type="STRING" id="461836.A0A0L0DAE5"/>
<dbReference type="PRINTS" id="PR01609">
    <property type="entry name" value="CD36FAMILY"/>
</dbReference>
<dbReference type="GO" id="GO:0005044">
    <property type="term" value="F:scavenger receptor activity"/>
    <property type="evidence" value="ECO:0007669"/>
    <property type="project" value="TreeGrafter"/>
</dbReference>
<organism evidence="8 9">
    <name type="scientific">Thecamonas trahens ATCC 50062</name>
    <dbReference type="NCBI Taxonomy" id="461836"/>
    <lineage>
        <taxon>Eukaryota</taxon>
        <taxon>Apusozoa</taxon>
        <taxon>Apusomonadida</taxon>
        <taxon>Apusomonadidae</taxon>
        <taxon>Thecamonas</taxon>
    </lineage>
</organism>
<dbReference type="GO" id="GO:0005737">
    <property type="term" value="C:cytoplasm"/>
    <property type="evidence" value="ECO:0007669"/>
    <property type="project" value="TreeGrafter"/>
</dbReference>
<dbReference type="PANTHER" id="PTHR11923">
    <property type="entry name" value="SCAVENGER RECEPTOR CLASS B TYPE-1 SR-B1"/>
    <property type="match status" value="1"/>
</dbReference>
<evidence type="ECO:0000256" key="4">
    <source>
        <dbReference type="ARBA" id="ARBA00022989"/>
    </source>
</evidence>
<evidence type="ECO:0000313" key="9">
    <source>
        <dbReference type="Proteomes" id="UP000054408"/>
    </source>
</evidence>
<name>A0A0L0DAE5_THETB</name>
<evidence type="ECO:0000313" key="8">
    <source>
        <dbReference type="EMBL" id="KNC48268.1"/>
    </source>
</evidence>
<evidence type="ECO:0000256" key="2">
    <source>
        <dbReference type="ARBA" id="ARBA00010532"/>
    </source>
</evidence>